<sequence>MQMRVMVHHYAQSPPYLTAAKTAEVGGTDVPTGFMIQEGVYLENPPAAHTISTEFLYSHLAPANSKHFALSSVVTF</sequence>
<evidence type="ECO:0000313" key="1">
    <source>
        <dbReference type="EMBL" id="KAF4142442.1"/>
    </source>
</evidence>
<organism evidence="1 2">
    <name type="scientific">Phytophthora infestans</name>
    <name type="common">Potato late blight agent</name>
    <name type="synonym">Botrytis infestans</name>
    <dbReference type="NCBI Taxonomy" id="4787"/>
    <lineage>
        <taxon>Eukaryota</taxon>
        <taxon>Sar</taxon>
        <taxon>Stramenopiles</taxon>
        <taxon>Oomycota</taxon>
        <taxon>Peronosporomycetes</taxon>
        <taxon>Peronosporales</taxon>
        <taxon>Peronosporaceae</taxon>
        <taxon>Phytophthora</taxon>
    </lineage>
</organism>
<reference evidence="1" key="1">
    <citation type="submission" date="2020-03" db="EMBL/GenBank/DDBJ databases">
        <title>Hybrid Assembly of Korean Phytophthora infestans isolates.</title>
        <authorList>
            <person name="Prokchorchik M."/>
            <person name="Lee Y."/>
            <person name="Seo J."/>
            <person name="Cho J.-H."/>
            <person name="Park Y.-E."/>
            <person name="Jang D.-C."/>
            <person name="Im J.-S."/>
            <person name="Choi J.-G."/>
            <person name="Park H.-J."/>
            <person name="Lee G.-B."/>
            <person name="Lee Y.-G."/>
            <person name="Hong S.-Y."/>
            <person name="Cho K."/>
            <person name="Sohn K.H."/>
        </authorList>
    </citation>
    <scope>NUCLEOTIDE SEQUENCE</scope>
    <source>
        <strain evidence="1">KR_2_A2</strain>
    </source>
</reference>
<name>A0A8S9UT12_PHYIN</name>
<accession>A0A8S9UT12</accession>
<gene>
    <name evidence="1" type="ORF">GN958_ATG08355</name>
</gene>
<dbReference type="AlphaFoldDB" id="A0A8S9UT12"/>
<protein>
    <submittedName>
        <fullName evidence="1">Uncharacterized protein</fullName>
    </submittedName>
</protein>
<comment type="caution">
    <text evidence="1">The sequence shown here is derived from an EMBL/GenBank/DDBJ whole genome shotgun (WGS) entry which is preliminary data.</text>
</comment>
<dbReference type="EMBL" id="JAACNO010001194">
    <property type="protein sequence ID" value="KAF4142442.1"/>
    <property type="molecule type" value="Genomic_DNA"/>
</dbReference>
<evidence type="ECO:0000313" key="2">
    <source>
        <dbReference type="Proteomes" id="UP000704712"/>
    </source>
</evidence>
<proteinExistence type="predicted"/>
<dbReference type="Proteomes" id="UP000704712">
    <property type="component" value="Unassembled WGS sequence"/>
</dbReference>